<evidence type="ECO:0000313" key="2">
    <source>
        <dbReference type="EMBL" id="XAM43003.1"/>
    </source>
</evidence>
<dbReference type="RefSeq" id="WP_343337932.1">
    <property type="nucleotide sequence ID" value="NZ_CP154622.1"/>
</dbReference>
<proteinExistence type="predicted"/>
<evidence type="ECO:0000259" key="1">
    <source>
        <dbReference type="Pfam" id="PF07728"/>
    </source>
</evidence>
<dbReference type="EMBL" id="CP154622">
    <property type="protein sequence ID" value="XAM43003.1"/>
    <property type="molecule type" value="Genomic_DNA"/>
</dbReference>
<dbReference type="InterPro" id="IPR027417">
    <property type="entry name" value="P-loop_NTPase"/>
</dbReference>
<dbReference type="InterPro" id="IPR011704">
    <property type="entry name" value="ATPase_dyneun-rel_AAA"/>
</dbReference>
<evidence type="ECO:0000313" key="3">
    <source>
        <dbReference type="Proteomes" id="UP001477947"/>
    </source>
</evidence>
<sequence length="642" mass="75129">MERIPNTSWFVDSDNKVVKLCDKTALKEANTILPMDRIKDFFDNRELQIGQAVTANIEFIGELCEVVIKKYNNKTQGNPSTYLSWKGNKIDSYIDGLENISLYNYKGVKNPIDINDYARMEFTKNKDGVIKLDIVNKSKSDNFIFKKIIDKSTFKYGITIPKTSEKKFLENTKNKTVKRGESQEISIMFNDYRAKCRLTSPDRKGSTHEVLQIRYDSNKDLRKYLLDSFEYTEEDIENEKIKSKESLEFYSTEEENIFHVKINTGDNVNDIYEIDKNKIIHINQYIKNEGYDYSYEQISNLYLSLKTKPFVILAGISGTGKSKIVRLFAQALGATIENNQYNMISVRPDWNDSTELIGYKNLESKFIKGKLTQIIEEASQHLDKPYFICLDEMNLARVEYYLSDYLSVIESRRKEEDIIVTDSLIYDYEIEDENSLKLPENIYLIGTVNMDDTTFQFSRKVLDRANTIEFSDVSLESLFENESEEVEEISDVYNDFLKSNYLKTVDIEQEYRNYAKEINRKIIEINNILSKSQKQFAYRVRDEILFYMIENKKADLLSEDAAFDYQIMQKVLPAINGSENSIKEILINLFNFICEKEILNDSDIDEAENYLQSANVKYRKSAEKIVYMLKGYNYDGYASYWY</sequence>
<reference evidence="2 3" key="1">
    <citation type="submission" date="2024-04" db="EMBL/GenBank/DDBJ databases">
        <title>Isolation and characterization of novel acetogenic strains of the genera Terrisporobacter and Acetoanaerobium.</title>
        <authorList>
            <person name="Boeer T."/>
            <person name="Schueler M.A."/>
            <person name="Lueschen A."/>
            <person name="Eysell L."/>
            <person name="Droege J."/>
            <person name="Heinemann M."/>
            <person name="Engelhardt L."/>
            <person name="Basen M."/>
            <person name="Daniel R."/>
        </authorList>
    </citation>
    <scope>NUCLEOTIDE SEQUENCE [LARGE SCALE GENOMIC DNA]</scope>
    <source>
        <strain evidence="2 3">ELB</strain>
    </source>
</reference>
<feature type="domain" description="ATPase dynein-related AAA" evidence="1">
    <location>
        <begin position="311"/>
        <end position="451"/>
    </location>
</feature>
<dbReference type="SUPFAM" id="SSF52540">
    <property type="entry name" value="P-loop containing nucleoside triphosphate hydrolases"/>
    <property type="match status" value="1"/>
</dbReference>
<keyword evidence="3" id="KW-1185">Reference proteome</keyword>
<dbReference type="Proteomes" id="UP001477947">
    <property type="component" value="Chromosome"/>
</dbReference>
<dbReference type="Gene3D" id="3.40.50.300">
    <property type="entry name" value="P-loop containing nucleotide triphosphate hydrolases"/>
    <property type="match status" value="1"/>
</dbReference>
<protein>
    <recommendedName>
        <fullName evidence="1">ATPase dynein-related AAA domain-containing protein</fullName>
    </recommendedName>
</protein>
<accession>A0ABZ3FJ87</accession>
<gene>
    <name evidence="2" type="ORF">TPELB_33180</name>
</gene>
<name>A0ABZ3FJ87_9FIRM</name>
<dbReference type="Pfam" id="PF07728">
    <property type="entry name" value="AAA_5"/>
    <property type="match status" value="1"/>
</dbReference>
<organism evidence="2 3">
    <name type="scientific">Terrisporobacter petrolearius</name>
    <dbReference type="NCBI Taxonomy" id="1460447"/>
    <lineage>
        <taxon>Bacteria</taxon>
        <taxon>Bacillati</taxon>
        <taxon>Bacillota</taxon>
        <taxon>Clostridia</taxon>
        <taxon>Peptostreptococcales</taxon>
        <taxon>Peptostreptococcaceae</taxon>
        <taxon>Terrisporobacter</taxon>
    </lineage>
</organism>